<dbReference type="Gene3D" id="6.10.10.10">
    <property type="entry name" value="Flagellar export chaperone, C-terminal domain"/>
    <property type="match status" value="1"/>
</dbReference>
<evidence type="ECO:0000256" key="3">
    <source>
        <dbReference type="ARBA" id="ARBA00023143"/>
    </source>
</evidence>
<feature type="domain" description="Flagellin N-terminal" evidence="5">
    <location>
        <begin position="3"/>
        <end position="139"/>
    </location>
</feature>
<dbReference type="Proteomes" id="UP000032431">
    <property type="component" value="Chromosome I"/>
</dbReference>
<dbReference type="Pfam" id="PF00669">
    <property type="entry name" value="Flagellin_N"/>
    <property type="match status" value="1"/>
</dbReference>
<comment type="similarity">
    <text evidence="1 4">Belongs to the bacterial flagellin family.</text>
</comment>
<dbReference type="InterPro" id="IPR042187">
    <property type="entry name" value="Flagellin_C_sub2"/>
</dbReference>
<evidence type="ECO:0000256" key="4">
    <source>
        <dbReference type="RuleBase" id="RU362073"/>
    </source>
</evidence>
<keyword evidence="7" id="KW-0966">Cell projection</keyword>
<dbReference type="GO" id="GO:0005198">
    <property type="term" value="F:structural molecule activity"/>
    <property type="evidence" value="ECO:0007669"/>
    <property type="project" value="UniProtKB-UniRule"/>
</dbReference>
<sequence length="289" mass="29933">MRINHNISALNTLNKLAANTTATTSSLEKLSSGLRINKAADDAAGLAISEKMKSQISGLDTASDNAQNGISLIQTAEGSLSESQAILQRMRELAVQAKNGTNSETDAAKLQDEADALARDLDRISNNTNFNTKTILSGTTNGVSLFSASGITLQIGADDGQTMSISLSGAASGISNVTAVGLGVGSGSGEAAKAIALTGADSLEKIQKAIDAISSMRSKLGAYQNRLTHTINNLNTESENLTSASALITDVDMAEEMTTYTKNNILIQSAEAMLAQANQLPQGVLSLLK</sequence>
<dbReference type="HOGENOM" id="CLU_011142_2_0_9"/>
<dbReference type="EMBL" id="LM995447">
    <property type="protein sequence ID" value="CDZ23524.1"/>
    <property type="molecule type" value="Genomic_DNA"/>
</dbReference>
<evidence type="ECO:0000313" key="7">
    <source>
        <dbReference type="EMBL" id="CDZ23524.1"/>
    </source>
</evidence>
<keyword evidence="7" id="KW-0969">Cilium</keyword>
<dbReference type="PANTHER" id="PTHR42792">
    <property type="entry name" value="FLAGELLIN"/>
    <property type="match status" value="1"/>
</dbReference>
<dbReference type="SUPFAM" id="SSF64518">
    <property type="entry name" value="Phase 1 flagellin"/>
    <property type="match status" value="1"/>
</dbReference>
<evidence type="ECO:0000313" key="8">
    <source>
        <dbReference type="Proteomes" id="UP000032431"/>
    </source>
</evidence>
<name>A0A078KQW0_9FIRM</name>
<keyword evidence="7" id="KW-0282">Flagellum</keyword>
<dbReference type="GO" id="GO:0005576">
    <property type="term" value="C:extracellular region"/>
    <property type="evidence" value="ECO:0007669"/>
    <property type="project" value="UniProtKB-SubCell"/>
</dbReference>
<reference evidence="8" key="1">
    <citation type="submission" date="2014-07" db="EMBL/GenBank/DDBJ databases">
        <authorList>
            <person name="Wibberg D."/>
        </authorList>
    </citation>
    <scope>NUCLEOTIDE SEQUENCE [LARGE SCALE GENOMIC DNA]</scope>
    <source>
        <strain evidence="8">DG5</strain>
    </source>
</reference>
<dbReference type="PATRIC" id="fig|29343.3.peg.401"/>
<dbReference type="Gene3D" id="1.20.1330.10">
    <property type="entry name" value="f41 fragment of flagellin, N-terminal domain"/>
    <property type="match status" value="1"/>
</dbReference>
<dbReference type="InterPro" id="IPR001492">
    <property type="entry name" value="Flagellin"/>
</dbReference>
<evidence type="ECO:0000259" key="5">
    <source>
        <dbReference type="Pfam" id="PF00669"/>
    </source>
</evidence>
<dbReference type="STRING" id="29343.CCDG5_0385"/>
<comment type="subcellular location">
    <subcellularLocation>
        <location evidence="4">Secreted</location>
    </subcellularLocation>
    <subcellularLocation>
        <location evidence="4">Bacterial flagellum</location>
    </subcellularLocation>
</comment>
<dbReference type="InterPro" id="IPR046358">
    <property type="entry name" value="Flagellin_C"/>
</dbReference>
<organism evidence="7 8">
    <name type="scientific">[Clostridium] cellulosi</name>
    <dbReference type="NCBI Taxonomy" id="29343"/>
    <lineage>
        <taxon>Bacteria</taxon>
        <taxon>Bacillati</taxon>
        <taxon>Bacillota</taxon>
        <taxon>Clostridia</taxon>
        <taxon>Eubacteriales</taxon>
        <taxon>Oscillospiraceae</taxon>
        <taxon>Oscillospiraceae incertae sedis</taxon>
    </lineage>
</organism>
<keyword evidence="3 4" id="KW-0975">Bacterial flagellum</keyword>
<dbReference type="GO" id="GO:0009288">
    <property type="term" value="C:bacterial-type flagellum"/>
    <property type="evidence" value="ECO:0007669"/>
    <property type="project" value="UniProtKB-SubCell"/>
</dbReference>
<feature type="domain" description="Flagellin C-terminal" evidence="6">
    <location>
        <begin position="203"/>
        <end position="288"/>
    </location>
</feature>
<evidence type="ECO:0000256" key="2">
    <source>
        <dbReference type="ARBA" id="ARBA00020110"/>
    </source>
</evidence>
<protein>
    <recommendedName>
        <fullName evidence="2 4">Flagellin</fullName>
    </recommendedName>
</protein>
<dbReference type="KEGG" id="ccel:CCDG5_0385"/>
<dbReference type="PANTHER" id="PTHR42792:SF2">
    <property type="entry name" value="FLAGELLIN"/>
    <property type="match status" value="1"/>
</dbReference>
<keyword evidence="8" id="KW-1185">Reference proteome</keyword>
<dbReference type="PRINTS" id="PR00207">
    <property type="entry name" value="FLAGELLIN"/>
</dbReference>
<accession>A0A078KQW0</accession>
<keyword evidence="4" id="KW-0964">Secreted</keyword>
<proteinExistence type="inferred from homology"/>
<dbReference type="InterPro" id="IPR001029">
    <property type="entry name" value="Flagellin_N"/>
</dbReference>
<evidence type="ECO:0000259" key="6">
    <source>
        <dbReference type="Pfam" id="PF00700"/>
    </source>
</evidence>
<dbReference type="AlphaFoldDB" id="A0A078KQW0"/>
<comment type="function">
    <text evidence="4">Flagellin is the subunit protein which polymerizes to form the filaments of bacterial flagella.</text>
</comment>
<dbReference type="Pfam" id="PF00700">
    <property type="entry name" value="Flagellin_C"/>
    <property type="match status" value="1"/>
</dbReference>
<evidence type="ECO:0000256" key="1">
    <source>
        <dbReference type="ARBA" id="ARBA00005709"/>
    </source>
</evidence>
<gene>
    <name evidence="7" type="primary">flaB2</name>
    <name evidence="7" type="ORF">CCDG5_0385</name>
</gene>
<dbReference type="OrthoDB" id="9796789at2"/>